<feature type="transmembrane region" description="Helical" evidence="5">
    <location>
        <begin position="224"/>
        <end position="246"/>
    </location>
</feature>
<keyword evidence="5" id="KW-1133">Transmembrane helix</keyword>
<keyword evidence="5" id="KW-0812">Transmembrane</keyword>
<comment type="similarity">
    <text evidence="1">Belongs to the LysR transcriptional regulatory family.</text>
</comment>
<reference evidence="7 8" key="1">
    <citation type="submission" date="2020-04" db="EMBL/GenBank/DDBJ databases">
        <authorList>
            <person name="De Canck E."/>
        </authorList>
    </citation>
    <scope>NUCLEOTIDE SEQUENCE [LARGE SCALE GENOMIC DNA]</scope>
    <source>
        <strain evidence="7 8">LMG 27177</strain>
    </source>
</reference>
<dbReference type="GO" id="GO:0043565">
    <property type="term" value="F:sequence-specific DNA binding"/>
    <property type="evidence" value="ECO:0007669"/>
    <property type="project" value="TreeGrafter"/>
</dbReference>
<dbReference type="AlphaFoldDB" id="A0A6J5GNP9"/>
<keyword evidence="4" id="KW-0804">Transcription</keyword>
<dbReference type="SUPFAM" id="SSF46785">
    <property type="entry name" value="Winged helix' DNA-binding domain"/>
    <property type="match status" value="1"/>
</dbReference>
<dbReference type="SUPFAM" id="SSF53850">
    <property type="entry name" value="Periplasmic binding protein-like II"/>
    <property type="match status" value="1"/>
</dbReference>
<dbReference type="InterPro" id="IPR005119">
    <property type="entry name" value="LysR_subst-bd"/>
</dbReference>
<protein>
    <submittedName>
        <fullName evidence="7">Glycine cleavage system transcriptional activator</fullName>
    </submittedName>
</protein>
<evidence type="ECO:0000256" key="5">
    <source>
        <dbReference type="SAM" id="Phobius"/>
    </source>
</evidence>
<name>A0A6J5GNP9_9BURK</name>
<keyword evidence="8" id="KW-1185">Reference proteome</keyword>
<dbReference type="PRINTS" id="PR00039">
    <property type="entry name" value="HTHLYSR"/>
</dbReference>
<keyword evidence="5" id="KW-0472">Membrane</keyword>
<dbReference type="FunFam" id="1.10.10.10:FF:000001">
    <property type="entry name" value="LysR family transcriptional regulator"/>
    <property type="match status" value="1"/>
</dbReference>
<evidence type="ECO:0000259" key="6">
    <source>
        <dbReference type="PROSITE" id="PS50931"/>
    </source>
</evidence>
<gene>
    <name evidence="7" type="primary">gcvA_9</name>
    <name evidence="7" type="ORF">LMG27177_05604</name>
</gene>
<evidence type="ECO:0000313" key="7">
    <source>
        <dbReference type="EMBL" id="CAB3804270.1"/>
    </source>
</evidence>
<evidence type="ECO:0000256" key="1">
    <source>
        <dbReference type="ARBA" id="ARBA00009437"/>
    </source>
</evidence>
<dbReference type="PANTHER" id="PTHR30537:SF26">
    <property type="entry name" value="GLYCINE CLEAVAGE SYSTEM TRANSCRIPTIONAL ACTIVATOR"/>
    <property type="match status" value="1"/>
</dbReference>
<dbReference type="InterPro" id="IPR036388">
    <property type="entry name" value="WH-like_DNA-bd_sf"/>
</dbReference>
<evidence type="ECO:0000256" key="4">
    <source>
        <dbReference type="ARBA" id="ARBA00023163"/>
    </source>
</evidence>
<evidence type="ECO:0000256" key="3">
    <source>
        <dbReference type="ARBA" id="ARBA00023125"/>
    </source>
</evidence>
<dbReference type="FunFam" id="3.40.190.10:FF:000017">
    <property type="entry name" value="Glycine cleavage system transcriptional activator"/>
    <property type="match status" value="1"/>
</dbReference>
<keyword evidence="3" id="KW-0238">DNA-binding</keyword>
<dbReference type="Gene3D" id="3.40.190.10">
    <property type="entry name" value="Periplasmic binding protein-like II"/>
    <property type="match status" value="2"/>
</dbReference>
<dbReference type="Pfam" id="PF00126">
    <property type="entry name" value="HTH_1"/>
    <property type="match status" value="1"/>
</dbReference>
<dbReference type="Pfam" id="PF03466">
    <property type="entry name" value="LysR_substrate"/>
    <property type="match status" value="1"/>
</dbReference>
<dbReference type="EMBL" id="CADIKI010000020">
    <property type="protein sequence ID" value="CAB3804270.1"/>
    <property type="molecule type" value="Genomic_DNA"/>
</dbReference>
<accession>A0A6J5GNP9</accession>
<dbReference type="PROSITE" id="PS50931">
    <property type="entry name" value="HTH_LYSR"/>
    <property type="match status" value="1"/>
</dbReference>
<dbReference type="GO" id="GO:0003700">
    <property type="term" value="F:DNA-binding transcription factor activity"/>
    <property type="evidence" value="ECO:0007669"/>
    <property type="project" value="InterPro"/>
</dbReference>
<dbReference type="InterPro" id="IPR036390">
    <property type="entry name" value="WH_DNA-bd_sf"/>
</dbReference>
<evidence type="ECO:0000256" key="2">
    <source>
        <dbReference type="ARBA" id="ARBA00023015"/>
    </source>
</evidence>
<organism evidence="7 8">
    <name type="scientific">Paraburkholderia fynbosensis</name>
    <dbReference type="NCBI Taxonomy" id="1200993"/>
    <lineage>
        <taxon>Bacteria</taxon>
        <taxon>Pseudomonadati</taxon>
        <taxon>Pseudomonadota</taxon>
        <taxon>Betaproteobacteria</taxon>
        <taxon>Burkholderiales</taxon>
        <taxon>Burkholderiaceae</taxon>
        <taxon>Paraburkholderia</taxon>
    </lineage>
</organism>
<feature type="domain" description="HTH lysR-type" evidence="6">
    <location>
        <begin position="6"/>
        <end position="63"/>
    </location>
</feature>
<proteinExistence type="inferred from homology"/>
<dbReference type="GO" id="GO:0006351">
    <property type="term" value="P:DNA-templated transcription"/>
    <property type="evidence" value="ECO:0007669"/>
    <property type="project" value="TreeGrafter"/>
</dbReference>
<dbReference type="PANTHER" id="PTHR30537">
    <property type="entry name" value="HTH-TYPE TRANSCRIPTIONAL REGULATOR"/>
    <property type="match status" value="1"/>
</dbReference>
<dbReference type="InterPro" id="IPR058163">
    <property type="entry name" value="LysR-type_TF_proteobact-type"/>
</dbReference>
<evidence type="ECO:0000313" key="8">
    <source>
        <dbReference type="Proteomes" id="UP000494252"/>
    </source>
</evidence>
<dbReference type="InterPro" id="IPR000847">
    <property type="entry name" value="LysR_HTH_N"/>
</dbReference>
<dbReference type="Proteomes" id="UP000494252">
    <property type="component" value="Unassembled WGS sequence"/>
</dbReference>
<sequence length="316" mass="35511">MRRKIPTLGALIAFEAAARHESFSRAASELALTEGAISRQISQLEDYLGLPLFNRVKKRLTLTATGRTYATKVREDLSRIERNTIAAMIPQDVNKVVELAVMPTFSAKWLIPRLGEFQQIHPDITVNLNERPHPFLFGDSHLDAAVHFEHPSWAGTVQVHLFEEELVPVCAPTLKNIEQCEKAVDLASFTLLHKTSREEAWPRWFEAANARRDFDFLRGPRYDLFSMLIAGALSGVGVALVPRLYVQQEIADGRLIIPVDKSIRGLKRYCLVYPEHKEMSPSLRLLADYLLECAAQARDASCAMSLDTESENVSGK</sequence>
<keyword evidence="2" id="KW-0805">Transcription regulation</keyword>
<dbReference type="Gene3D" id="1.10.10.10">
    <property type="entry name" value="Winged helix-like DNA-binding domain superfamily/Winged helix DNA-binding domain"/>
    <property type="match status" value="1"/>
</dbReference>